<keyword evidence="3 8" id="KW-0812">Transmembrane</keyword>
<feature type="transmembrane region" description="Helical" evidence="8">
    <location>
        <begin position="93"/>
        <end position="113"/>
    </location>
</feature>
<dbReference type="Gene3D" id="1.10.3860.10">
    <property type="entry name" value="Sodium:dicarboxylate symporter"/>
    <property type="match status" value="1"/>
</dbReference>
<dbReference type="PANTHER" id="PTHR11958:SF102">
    <property type="entry name" value="AMINO ACID TRANSPORTER"/>
    <property type="match status" value="1"/>
</dbReference>
<keyword evidence="7" id="KW-0325">Glycoprotein</keyword>
<comment type="similarity">
    <text evidence="8">Belongs to the dicarboxylate/amino acid:cation symporter (DAACS) (TC 2.A.23) family.</text>
</comment>
<name>A0A3B1J9J0_ASTMX</name>
<dbReference type="SUPFAM" id="SSF118215">
    <property type="entry name" value="Proton glutamate symport protein"/>
    <property type="match status" value="1"/>
</dbReference>
<reference evidence="10" key="3">
    <citation type="submission" date="2025-08" db="UniProtKB">
        <authorList>
            <consortium name="Ensembl"/>
        </authorList>
    </citation>
    <scope>IDENTIFICATION</scope>
</reference>
<feature type="transmembrane region" description="Helical" evidence="8">
    <location>
        <begin position="252"/>
        <end position="271"/>
    </location>
</feature>
<evidence type="ECO:0000256" key="9">
    <source>
        <dbReference type="SAM" id="MobiDB-lite"/>
    </source>
</evidence>
<reference evidence="11" key="1">
    <citation type="submission" date="2013-03" db="EMBL/GenBank/DDBJ databases">
        <authorList>
            <person name="Jeffery W."/>
            <person name="Warren W."/>
            <person name="Wilson R.K."/>
        </authorList>
    </citation>
    <scope>NUCLEOTIDE SEQUENCE</scope>
    <source>
        <strain evidence="11">female</strain>
    </source>
</reference>
<evidence type="ECO:0000256" key="5">
    <source>
        <dbReference type="ARBA" id="ARBA00022989"/>
    </source>
</evidence>
<dbReference type="InterPro" id="IPR001991">
    <property type="entry name" value="Na-dicarboxylate_symporter"/>
</dbReference>
<keyword evidence="4 8" id="KW-0769">Symport</keyword>
<feature type="compositionally biased region" description="Low complexity" evidence="9">
    <location>
        <begin position="8"/>
        <end position="18"/>
    </location>
</feature>
<dbReference type="GeneTree" id="ENSGT00940000164644"/>
<dbReference type="Bgee" id="ENSAMXG00000006397">
    <property type="expression patterns" value="Expressed in camera-type eye and 6 other cell types or tissues"/>
</dbReference>
<dbReference type="PANTHER" id="PTHR11958">
    <property type="entry name" value="SODIUM/DICARBOXYLATE SYMPORTER-RELATED"/>
    <property type="match status" value="1"/>
</dbReference>
<dbReference type="GO" id="GO:0015501">
    <property type="term" value="F:glutamate:sodium symporter activity"/>
    <property type="evidence" value="ECO:0007669"/>
    <property type="project" value="TreeGrafter"/>
</dbReference>
<evidence type="ECO:0000256" key="3">
    <source>
        <dbReference type="ARBA" id="ARBA00022692"/>
    </source>
</evidence>
<dbReference type="Proteomes" id="UP000018467">
    <property type="component" value="Unassembled WGS sequence"/>
</dbReference>
<dbReference type="InterPro" id="IPR050746">
    <property type="entry name" value="DAACS"/>
</dbReference>
<keyword evidence="2 8" id="KW-0813">Transport</keyword>
<dbReference type="Ensembl" id="ENSAMXT00000042604.1">
    <property type="protein sequence ID" value="ENSAMXP00000038893.1"/>
    <property type="gene ID" value="ENSAMXG00000006397.2"/>
</dbReference>
<dbReference type="PRINTS" id="PR00173">
    <property type="entry name" value="EDTRNSPORT"/>
</dbReference>
<accession>A0A3B1J9J0</accession>
<keyword evidence="11" id="KW-1185">Reference proteome</keyword>
<evidence type="ECO:0000256" key="8">
    <source>
        <dbReference type="RuleBase" id="RU361216"/>
    </source>
</evidence>
<feature type="transmembrane region" description="Helical" evidence="8">
    <location>
        <begin position="55"/>
        <end position="73"/>
    </location>
</feature>
<evidence type="ECO:0000256" key="2">
    <source>
        <dbReference type="ARBA" id="ARBA00022448"/>
    </source>
</evidence>
<evidence type="ECO:0000256" key="1">
    <source>
        <dbReference type="ARBA" id="ARBA00004141"/>
    </source>
</evidence>
<feature type="region of interest" description="Disordered" evidence="9">
    <location>
        <begin position="1"/>
        <end position="20"/>
    </location>
</feature>
<dbReference type="GO" id="GO:0005886">
    <property type="term" value="C:plasma membrane"/>
    <property type="evidence" value="ECO:0007669"/>
    <property type="project" value="TreeGrafter"/>
</dbReference>
<feature type="transmembrane region" description="Helical" evidence="8">
    <location>
        <begin position="125"/>
        <end position="150"/>
    </location>
</feature>
<dbReference type="InterPro" id="IPR018107">
    <property type="entry name" value="Na-dicarboxylate_symporter_CS"/>
</dbReference>
<keyword evidence="6 8" id="KW-0472">Membrane</keyword>
<organism evidence="10 11">
    <name type="scientific">Astyanax mexicanus</name>
    <name type="common">Blind cave fish</name>
    <name type="synonym">Astyanax fasciatus mexicanus</name>
    <dbReference type="NCBI Taxonomy" id="7994"/>
    <lineage>
        <taxon>Eukaryota</taxon>
        <taxon>Metazoa</taxon>
        <taxon>Chordata</taxon>
        <taxon>Craniata</taxon>
        <taxon>Vertebrata</taxon>
        <taxon>Euteleostomi</taxon>
        <taxon>Actinopterygii</taxon>
        <taxon>Neopterygii</taxon>
        <taxon>Teleostei</taxon>
        <taxon>Ostariophysi</taxon>
        <taxon>Characiformes</taxon>
        <taxon>Characoidei</taxon>
        <taxon>Acestrorhamphidae</taxon>
        <taxon>Acestrorhamphinae</taxon>
        <taxon>Astyanax</taxon>
    </lineage>
</organism>
<dbReference type="GO" id="GO:0005313">
    <property type="term" value="F:L-glutamate transmembrane transporter activity"/>
    <property type="evidence" value="ECO:0007669"/>
    <property type="project" value="TreeGrafter"/>
</dbReference>
<dbReference type="GO" id="GO:0015175">
    <property type="term" value="F:neutral L-amino acid transmembrane transporter activity"/>
    <property type="evidence" value="ECO:0007669"/>
    <property type="project" value="TreeGrafter"/>
</dbReference>
<evidence type="ECO:0000256" key="4">
    <source>
        <dbReference type="ARBA" id="ARBA00022847"/>
    </source>
</evidence>
<dbReference type="PROSITE" id="PS00713">
    <property type="entry name" value="NA_DICARBOXYL_SYMP_1"/>
    <property type="match status" value="1"/>
</dbReference>
<proteinExistence type="inferred from homology"/>
<feature type="transmembrane region" description="Helical" evidence="8">
    <location>
        <begin position="292"/>
        <end position="313"/>
    </location>
</feature>
<evidence type="ECO:0000256" key="6">
    <source>
        <dbReference type="ARBA" id="ARBA00023136"/>
    </source>
</evidence>
<evidence type="ECO:0000256" key="7">
    <source>
        <dbReference type="ARBA" id="ARBA00023180"/>
    </source>
</evidence>
<dbReference type="Pfam" id="PF00375">
    <property type="entry name" value="SDF"/>
    <property type="match status" value="1"/>
</dbReference>
<reference evidence="11" key="2">
    <citation type="journal article" date="2014" name="Nat. Commun.">
        <title>The cavefish genome reveals candidate genes for eye loss.</title>
        <authorList>
            <person name="McGaugh S.E."/>
            <person name="Gross J.B."/>
            <person name="Aken B."/>
            <person name="Blin M."/>
            <person name="Borowsky R."/>
            <person name="Chalopin D."/>
            <person name="Hinaux H."/>
            <person name="Jeffery W.R."/>
            <person name="Keene A."/>
            <person name="Ma L."/>
            <person name="Minx P."/>
            <person name="Murphy D."/>
            <person name="O'Quin K.E."/>
            <person name="Retaux S."/>
            <person name="Rohner N."/>
            <person name="Searle S.M."/>
            <person name="Stahl B.A."/>
            <person name="Tabin C."/>
            <person name="Volff J.N."/>
            <person name="Yoshizawa M."/>
            <person name="Warren W.C."/>
        </authorList>
    </citation>
    <scope>NUCLEOTIDE SEQUENCE [LARGE SCALE GENOMIC DNA]</scope>
    <source>
        <strain evidence="11">female</strain>
    </source>
</reference>
<dbReference type="InterPro" id="IPR036458">
    <property type="entry name" value="Na:dicarbo_symporter_sf"/>
</dbReference>
<sequence length="530" mass="58188">MEERQSSSRRSSSQYQSSPDSPWRAMVEYLKNVLHNKVSQRIRDWVKDYCRKNGLLTLSVLAVITGCVVGFMLRSLNLSTQAKIYFSFPGELLMRMLKMLILPLITSSLMSGLSAMDTKASGRLGLLTITYYLWTTFIAVIVGIILVLLVHPGTGTEKEGHKASGGPVMTSADALLDLIRNMIPSNLIEATFQQYKTDLVPNVKSIPLESQANYVYIMPDHDNPKMGHPVFLELTPAPEIHYKVVPGKSSQMNVLGIVIFSATMGLLLGRMGERGSPLVNVCLCINECVMKIINAAMWYFPFGIVFLVAGKILDMHDPVILAEKLGMYFITVLAGLFVHGVILLPMFFFIFTKKNPFSYIRGLLQALVIALATSSSSATLPITMKCLLENCHVDRKIARFVLPVGATINMDGTALYEAVAAIFIAQVNEYELDFGQLVTISITATAASIGAAGIPQAGLVTMVIVLTSVGLPPDDITLIVAIDWILDRFRTMINVLGDALAAGIMAHLCRKDFQPKGPPNNDQRVSHSFH</sequence>
<evidence type="ECO:0000313" key="10">
    <source>
        <dbReference type="Ensembl" id="ENSAMXP00000038893.1"/>
    </source>
</evidence>
<keyword evidence="5 8" id="KW-1133">Transmembrane helix</keyword>
<evidence type="ECO:0000313" key="11">
    <source>
        <dbReference type="Proteomes" id="UP000018467"/>
    </source>
</evidence>
<comment type="subcellular location">
    <subcellularLocation>
        <location evidence="1 8">Membrane</location>
        <topology evidence="1 8">Multi-pass membrane protein</topology>
    </subcellularLocation>
</comment>
<reference evidence="10" key="4">
    <citation type="submission" date="2025-09" db="UniProtKB">
        <authorList>
            <consortium name="Ensembl"/>
        </authorList>
    </citation>
    <scope>IDENTIFICATION</scope>
</reference>
<feature type="transmembrane region" description="Helical" evidence="8">
    <location>
        <begin position="325"/>
        <end position="351"/>
    </location>
</feature>
<protein>
    <recommendedName>
        <fullName evidence="8">Amino acid transporter</fullName>
    </recommendedName>
</protein>
<dbReference type="AlphaFoldDB" id="A0A3B1J9J0"/>
<dbReference type="PROSITE" id="PS00714">
    <property type="entry name" value="NA_DICARBOXYL_SYMP_2"/>
    <property type="match status" value="1"/>
</dbReference>